<keyword evidence="2" id="KW-0732">Signal</keyword>
<feature type="region of interest" description="Disordered" evidence="1">
    <location>
        <begin position="275"/>
        <end position="295"/>
    </location>
</feature>
<organism evidence="3 4">
    <name type="scientific">Melghirimyces profundicolus</name>
    <dbReference type="NCBI Taxonomy" id="1242148"/>
    <lineage>
        <taxon>Bacteria</taxon>
        <taxon>Bacillati</taxon>
        <taxon>Bacillota</taxon>
        <taxon>Bacilli</taxon>
        <taxon>Bacillales</taxon>
        <taxon>Thermoactinomycetaceae</taxon>
        <taxon>Melghirimyces</taxon>
    </lineage>
</organism>
<dbReference type="Pfam" id="PF08309">
    <property type="entry name" value="LVIVD"/>
    <property type="match status" value="1"/>
</dbReference>
<dbReference type="InterPro" id="IPR013211">
    <property type="entry name" value="LVIVD"/>
</dbReference>
<proteinExistence type="predicted"/>
<evidence type="ECO:0000256" key="2">
    <source>
        <dbReference type="SAM" id="SignalP"/>
    </source>
</evidence>
<evidence type="ECO:0000313" key="4">
    <source>
        <dbReference type="Proteomes" id="UP000244240"/>
    </source>
</evidence>
<dbReference type="RefSeq" id="WP_108021626.1">
    <property type="nucleotide sequence ID" value="NZ_QBKR01000002.1"/>
</dbReference>
<name>A0A2T6C8B0_9BACL</name>
<dbReference type="Proteomes" id="UP000244240">
    <property type="component" value="Unassembled WGS sequence"/>
</dbReference>
<accession>A0A2T6C8B0</accession>
<reference evidence="3 4" key="1">
    <citation type="submission" date="2018-04" db="EMBL/GenBank/DDBJ databases">
        <title>Genomic Encyclopedia of Archaeal and Bacterial Type Strains, Phase II (KMG-II): from individual species to whole genera.</title>
        <authorList>
            <person name="Goeker M."/>
        </authorList>
    </citation>
    <scope>NUCLEOTIDE SEQUENCE [LARGE SCALE GENOMIC DNA]</scope>
    <source>
        <strain evidence="3 4">DSM 45787</strain>
    </source>
</reference>
<protein>
    <submittedName>
        <fullName evidence="3">LVIVD repeat-containing protein</fullName>
    </submittedName>
</protein>
<keyword evidence="4" id="KW-1185">Reference proteome</keyword>
<sequence length="497" mass="54566">MKSSFFKGFSLILSVVVFAFLPGAAVVEGDGLEGDIPLLSSDNVRLVGQYPGELLISASFASDQPYMYANTLSGITVYDISEPTRPVPVGHLPISYFENENANLAEREDGTKFLLVAIDLYGVTPTHDDPSLATDNEIAVVDVTDPTHPHVTSRVKTTTRTHTVTCVNPECTYAYTSGSKDDAGNPAFSIINLKDPAQPFEEKVYPSSVGATGHDWDIDASGVAWHTGLEGTVAYDISDPLNPKVLNATDERGLNGTDWNNFIHHNTLRPHAKEFKNRGKGELETDESTERTADQVRKGETLMVTEEDYLHPGTCEDEGSFQTWQVQRLDKKAGGTDPSRIEPGTGTIEPLDHWNSKILNTDVNTQAGFICSAHYFDYHQAGFVAIGFYQQGVRILDVRDPTEIKQVGYWFAGVQEAWGAHWVPERDENGRITGDMSNLVYVSDPTRGLDILEVDLPGASPDKTKGVSLPITTDMIQVTADGLSEAMQRKMSHHHDH</sequence>
<feature type="chain" id="PRO_5039573829" evidence="2">
    <location>
        <begin position="20"/>
        <end position="497"/>
    </location>
</feature>
<gene>
    <name evidence="3" type="ORF">C8P63_10247</name>
</gene>
<dbReference type="EMBL" id="QBKR01000002">
    <property type="protein sequence ID" value="PTX64554.1"/>
    <property type="molecule type" value="Genomic_DNA"/>
</dbReference>
<evidence type="ECO:0000256" key="1">
    <source>
        <dbReference type="SAM" id="MobiDB-lite"/>
    </source>
</evidence>
<evidence type="ECO:0000313" key="3">
    <source>
        <dbReference type="EMBL" id="PTX64554.1"/>
    </source>
</evidence>
<comment type="caution">
    <text evidence="3">The sequence shown here is derived from an EMBL/GenBank/DDBJ whole genome shotgun (WGS) entry which is preliminary data.</text>
</comment>
<dbReference type="OrthoDB" id="8375at2"/>
<dbReference type="AlphaFoldDB" id="A0A2T6C8B0"/>
<feature type="signal peptide" evidence="2">
    <location>
        <begin position="1"/>
        <end position="19"/>
    </location>
</feature>